<organism evidence="12 13">
    <name type="scientific">Stylophora pistillata</name>
    <name type="common">Smooth cauliflower coral</name>
    <dbReference type="NCBI Taxonomy" id="50429"/>
    <lineage>
        <taxon>Eukaryota</taxon>
        <taxon>Metazoa</taxon>
        <taxon>Cnidaria</taxon>
        <taxon>Anthozoa</taxon>
        <taxon>Hexacorallia</taxon>
        <taxon>Scleractinia</taxon>
        <taxon>Astrocoeniina</taxon>
        <taxon>Pocilloporidae</taxon>
        <taxon>Stylophora</taxon>
    </lineage>
</organism>
<evidence type="ECO:0000256" key="7">
    <source>
        <dbReference type="ARBA" id="ARBA00023015"/>
    </source>
</evidence>
<evidence type="ECO:0000256" key="1">
    <source>
        <dbReference type="ARBA" id="ARBA00004123"/>
    </source>
</evidence>
<evidence type="ECO:0000256" key="9">
    <source>
        <dbReference type="ARBA" id="ARBA00023242"/>
    </source>
</evidence>
<evidence type="ECO:0000259" key="11">
    <source>
        <dbReference type="Pfam" id="PF10497"/>
    </source>
</evidence>
<keyword evidence="3" id="KW-0963">Cytoplasm</keyword>
<gene>
    <name evidence="12" type="primary">Cdca7l</name>
    <name evidence="12" type="ORF">AWC38_SpisGene13670</name>
</gene>
<protein>
    <submittedName>
        <fullName evidence="12">Cell division cycle-associated 7-like protein</fullName>
    </submittedName>
</protein>
<evidence type="ECO:0000256" key="2">
    <source>
        <dbReference type="ARBA" id="ARBA00004496"/>
    </source>
</evidence>
<dbReference type="OrthoDB" id="273823at2759"/>
<dbReference type="Pfam" id="PF10497">
    <property type="entry name" value="zf-4CXXC_R1"/>
    <property type="match status" value="1"/>
</dbReference>
<sequence>MDYQTPTMDGIGRGARFNYPWGIVFDAEENVLYVGDCGCPETVHSNDRLRKIDIKTGRVTTLAGSAQGYKDGIGENAKFRHVSGIVMDQVEKVLYVADSDSHAIRIVTPAGEVRTLAGGTEGFKNGIGKQARFFHPTGLTFDNKRKIIYVTDQYNHMVRSITAVGSTVVDPKKSAVLDIISAIDKFRGSGDPCLDFQPIVFKLDFLQRIAVSLDVDELVSELIGHAYWMLGEIDQRNHINCAYQAPLHNRGTRGRPSYEISEEQLHFLLQQGFKVCDISKILGSCSSMSFLEESNYEKKRNIAIATNQEMFASLFPEGVRSLYPPATTSQPSIKKNRVERRQSEVPLLRRRLPKRKCRSFVGKYDSEKGEDEEDMEVENVRSPNTLIIKLWPSRSSKMQSSSGSEDSDSSTKRKRPAPKRPTMCPVQITEDDLILVAERVCDKKYDQMNGSSCHQCRQKTDDLKTICRSSNCIGIRGQFCGPCLKNRYGEDAKKALMDPKWQCPSCRGICNCSFCMKKRGRRCTGIMIHLARERGFKDVKSFLGD</sequence>
<evidence type="ECO:0000256" key="10">
    <source>
        <dbReference type="SAM" id="MobiDB-lite"/>
    </source>
</evidence>
<dbReference type="PANTHER" id="PTHR31169:SF8">
    <property type="entry name" value="ZINC-FINGER DOMAIN OF MONOAMINE-OXIDASE A REPRESSOR R1 PROTEIN"/>
    <property type="match status" value="1"/>
</dbReference>
<dbReference type="GO" id="GO:0005634">
    <property type="term" value="C:nucleus"/>
    <property type="evidence" value="ECO:0007669"/>
    <property type="project" value="UniProtKB-SubCell"/>
</dbReference>
<dbReference type="GO" id="GO:0051301">
    <property type="term" value="P:cell division"/>
    <property type="evidence" value="ECO:0007669"/>
    <property type="project" value="UniProtKB-KW"/>
</dbReference>
<keyword evidence="7" id="KW-0805">Transcription regulation</keyword>
<keyword evidence="8" id="KW-0804">Transcription</keyword>
<feature type="region of interest" description="Disordered" evidence="10">
    <location>
        <begin position="325"/>
        <end position="344"/>
    </location>
</feature>
<dbReference type="STRING" id="50429.A0A2B4RYF1"/>
<name>A0A2B4RYF1_STYPI</name>
<keyword evidence="4" id="KW-1017">Isopeptide bond</keyword>
<dbReference type="Gene3D" id="2.120.10.30">
    <property type="entry name" value="TolB, C-terminal domain"/>
    <property type="match status" value="2"/>
</dbReference>
<dbReference type="InterPro" id="IPR011042">
    <property type="entry name" value="6-blade_b-propeller_TolB-like"/>
</dbReference>
<evidence type="ECO:0000313" key="12">
    <source>
        <dbReference type="EMBL" id="PFX21829.1"/>
    </source>
</evidence>
<keyword evidence="6" id="KW-0832">Ubl conjugation</keyword>
<evidence type="ECO:0000313" key="13">
    <source>
        <dbReference type="Proteomes" id="UP000225706"/>
    </source>
</evidence>
<keyword evidence="12" id="KW-0131">Cell cycle</keyword>
<dbReference type="InterPro" id="IPR040221">
    <property type="entry name" value="CDCA7/CDA7L"/>
</dbReference>
<evidence type="ECO:0000256" key="6">
    <source>
        <dbReference type="ARBA" id="ARBA00022843"/>
    </source>
</evidence>
<evidence type="ECO:0000256" key="8">
    <source>
        <dbReference type="ARBA" id="ARBA00023163"/>
    </source>
</evidence>
<accession>A0A2B4RYF1</accession>
<dbReference type="EMBL" id="LSMT01000261">
    <property type="protein sequence ID" value="PFX21829.1"/>
    <property type="molecule type" value="Genomic_DNA"/>
</dbReference>
<comment type="subcellular location">
    <subcellularLocation>
        <location evidence="2">Cytoplasm</location>
    </subcellularLocation>
    <subcellularLocation>
        <location evidence="1">Nucleus</location>
    </subcellularLocation>
</comment>
<keyword evidence="13" id="KW-1185">Reference proteome</keyword>
<keyword evidence="12" id="KW-0132">Cell division</keyword>
<dbReference type="GO" id="GO:0006355">
    <property type="term" value="P:regulation of DNA-templated transcription"/>
    <property type="evidence" value="ECO:0007669"/>
    <property type="project" value="InterPro"/>
</dbReference>
<dbReference type="AlphaFoldDB" id="A0A2B4RYF1"/>
<reference evidence="13" key="1">
    <citation type="journal article" date="2017" name="bioRxiv">
        <title>Comparative analysis of the genomes of Stylophora pistillata and Acropora digitifera provides evidence for extensive differences between species of corals.</title>
        <authorList>
            <person name="Voolstra C.R."/>
            <person name="Li Y."/>
            <person name="Liew Y.J."/>
            <person name="Baumgarten S."/>
            <person name="Zoccola D."/>
            <person name="Flot J.-F."/>
            <person name="Tambutte S."/>
            <person name="Allemand D."/>
            <person name="Aranda M."/>
        </authorList>
    </citation>
    <scope>NUCLEOTIDE SEQUENCE [LARGE SCALE GENOMIC DNA]</scope>
</reference>
<dbReference type="Proteomes" id="UP000225706">
    <property type="component" value="Unassembled WGS sequence"/>
</dbReference>
<keyword evidence="5" id="KW-0597">Phosphoprotein</keyword>
<dbReference type="SUPFAM" id="SSF63829">
    <property type="entry name" value="Calcium-dependent phosphotriesterase"/>
    <property type="match status" value="1"/>
</dbReference>
<dbReference type="GO" id="GO:0005737">
    <property type="term" value="C:cytoplasm"/>
    <property type="evidence" value="ECO:0007669"/>
    <property type="project" value="UniProtKB-SubCell"/>
</dbReference>
<dbReference type="InterPro" id="IPR018866">
    <property type="entry name" value="Znf-4CXXC_R1"/>
</dbReference>
<feature type="region of interest" description="Disordered" evidence="10">
    <location>
        <begin position="391"/>
        <end position="423"/>
    </location>
</feature>
<feature type="domain" description="Zinc-finger" evidence="11">
    <location>
        <begin position="445"/>
        <end position="543"/>
    </location>
</feature>
<evidence type="ECO:0000256" key="3">
    <source>
        <dbReference type="ARBA" id="ARBA00022490"/>
    </source>
</evidence>
<comment type="caution">
    <text evidence="12">The sequence shown here is derived from an EMBL/GenBank/DDBJ whole genome shotgun (WGS) entry which is preliminary data.</text>
</comment>
<dbReference type="PANTHER" id="PTHR31169">
    <property type="entry name" value="OS05G0300700 PROTEIN"/>
    <property type="match status" value="1"/>
</dbReference>
<proteinExistence type="predicted"/>
<feature type="compositionally biased region" description="Low complexity" evidence="10">
    <location>
        <begin position="393"/>
        <end position="404"/>
    </location>
</feature>
<evidence type="ECO:0000256" key="4">
    <source>
        <dbReference type="ARBA" id="ARBA00022499"/>
    </source>
</evidence>
<keyword evidence="9" id="KW-0539">Nucleus</keyword>
<evidence type="ECO:0000256" key="5">
    <source>
        <dbReference type="ARBA" id="ARBA00022553"/>
    </source>
</evidence>